<dbReference type="GeneID" id="88625920"/>
<gene>
    <name evidence="1" type="ORF">SIL79_20390</name>
</gene>
<evidence type="ECO:0000313" key="2">
    <source>
        <dbReference type="Proteomes" id="UP001272773"/>
    </source>
</evidence>
<proteinExistence type="predicted"/>
<accession>A0ABU4QGT0</accession>
<reference evidence="1 2" key="1">
    <citation type="submission" date="2023-11" db="EMBL/GenBank/DDBJ databases">
        <title>MicrobeMod: A computational toolkit for identifying prokaryotic methylation and restriction-modification with nanopore sequencing.</title>
        <authorList>
            <person name="Crits-Christoph A."/>
            <person name="Kang S.C."/>
            <person name="Lee H."/>
            <person name="Ostrov N."/>
        </authorList>
    </citation>
    <scope>NUCLEOTIDE SEQUENCE [LARGE SCALE GENOMIC DNA]</scope>
    <source>
        <strain evidence="1 2">ATCC BAA-2732</strain>
    </source>
</reference>
<dbReference type="EMBL" id="JAWXXR010000002">
    <property type="protein sequence ID" value="MDX6018631.1"/>
    <property type="molecule type" value="Genomic_DNA"/>
</dbReference>
<evidence type="ECO:0000313" key="1">
    <source>
        <dbReference type="EMBL" id="MDX6018631.1"/>
    </source>
</evidence>
<keyword evidence="2" id="KW-1185">Reference proteome</keyword>
<organism evidence="1 2">
    <name type="scientific">Shewanella indica</name>
    <dbReference type="NCBI Taxonomy" id="768528"/>
    <lineage>
        <taxon>Bacteria</taxon>
        <taxon>Pseudomonadati</taxon>
        <taxon>Pseudomonadota</taxon>
        <taxon>Gammaproteobacteria</taxon>
        <taxon>Alteromonadales</taxon>
        <taxon>Shewanellaceae</taxon>
        <taxon>Shewanella</taxon>
    </lineage>
</organism>
<comment type="caution">
    <text evidence="1">The sequence shown here is derived from an EMBL/GenBank/DDBJ whole genome shotgun (WGS) entry which is preliminary data.</text>
</comment>
<dbReference type="Proteomes" id="UP001272773">
    <property type="component" value="Unassembled WGS sequence"/>
</dbReference>
<sequence>MSDKKPRTRIRITKHADPLAKAALYRLRHDTLLIVSKLNSNRIASNQDMKRQMVFVQSQLCKAAIADSSVPTATKKALMEFQAATLAENIQDRRGSQRRRLEHKGAA</sequence>
<name>A0ABU4QGT0_9GAMM</name>
<dbReference type="RefSeq" id="WP_319619981.1">
    <property type="nucleotide sequence ID" value="NZ_JAWXXR010000002.1"/>
</dbReference>
<protein>
    <submittedName>
        <fullName evidence="1">Uncharacterized protein</fullName>
    </submittedName>
</protein>